<feature type="region of interest" description="Disordered" evidence="1">
    <location>
        <begin position="1"/>
        <end position="22"/>
    </location>
</feature>
<reference evidence="2" key="2">
    <citation type="journal article" date="2015" name="Data Brief">
        <title>Shoot transcriptome of the giant reed, Arundo donax.</title>
        <authorList>
            <person name="Barrero R.A."/>
            <person name="Guerrero F.D."/>
            <person name="Moolhuijzen P."/>
            <person name="Goolsby J.A."/>
            <person name="Tidwell J."/>
            <person name="Bellgard S.E."/>
            <person name="Bellgard M.I."/>
        </authorList>
    </citation>
    <scope>NUCLEOTIDE SEQUENCE</scope>
    <source>
        <tissue evidence="2">Shoot tissue taken approximately 20 cm above the soil surface</tissue>
    </source>
</reference>
<organism evidence="2">
    <name type="scientific">Arundo donax</name>
    <name type="common">Giant reed</name>
    <name type="synonym">Donax arundinaceus</name>
    <dbReference type="NCBI Taxonomy" id="35708"/>
    <lineage>
        <taxon>Eukaryota</taxon>
        <taxon>Viridiplantae</taxon>
        <taxon>Streptophyta</taxon>
        <taxon>Embryophyta</taxon>
        <taxon>Tracheophyta</taxon>
        <taxon>Spermatophyta</taxon>
        <taxon>Magnoliopsida</taxon>
        <taxon>Liliopsida</taxon>
        <taxon>Poales</taxon>
        <taxon>Poaceae</taxon>
        <taxon>PACMAD clade</taxon>
        <taxon>Arundinoideae</taxon>
        <taxon>Arundineae</taxon>
        <taxon>Arundo</taxon>
    </lineage>
</organism>
<dbReference type="EMBL" id="GBRH01232693">
    <property type="protein sequence ID" value="JAD65202.1"/>
    <property type="molecule type" value="Transcribed_RNA"/>
</dbReference>
<evidence type="ECO:0000313" key="2">
    <source>
        <dbReference type="EMBL" id="JAD65202.1"/>
    </source>
</evidence>
<sequence>MPGRRGGVARVRNTGGGVCLGLPRSRSSLSNGRCKDSVAAPLPS</sequence>
<name>A0A0A9C100_ARUDO</name>
<protein>
    <submittedName>
        <fullName evidence="2">Uncharacterized protein</fullName>
    </submittedName>
</protein>
<evidence type="ECO:0000256" key="1">
    <source>
        <dbReference type="SAM" id="MobiDB-lite"/>
    </source>
</evidence>
<dbReference type="AlphaFoldDB" id="A0A0A9C100"/>
<proteinExistence type="predicted"/>
<reference evidence="2" key="1">
    <citation type="submission" date="2014-09" db="EMBL/GenBank/DDBJ databases">
        <authorList>
            <person name="Magalhaes I.L.F."/>
            <person name="Oliveira U."/>
            <person name="Santos F.R."/>
            <person name="Vidigal T.H.D.A."/>
            <person name="Brescovit A.D."/>
            <person name="Santos A.J."/>
        </authorList>
    </citation>
    <scope>NUCLEOTIDE SEQUENCE</scope>
    <source>
        <tissue evidence="2">Shoot tissue taken approximately 20 cm above the soil surface</tissue>
    </source>
</reference>
<accession>A0A0A9C100</accession>